<feature type="domain" description="Phosphatidic acid phosphatase type 2/haloperoxidase" evidence="1">
    <location>
        <begin position="96"/>
        <end position="197"/>
    </location>
</feature>
<dbReference type="RefSeq" id="WP_196282443.1">
    <property type="nucleotide sequence ID" value="NZ_JADQDQ010000004.1"/>
</dbReference>
<dbReference type="Proteomes" id="UP000597617">
    <property type="component" value="Unassembled WGS sequence"/>
</dbReference>
<dbReference type="EMBL" id="JADQDQ010000004">
    <property type="protein sequence ID" value="MBF9238078.1"/>
    <property type="molecule type" value="Genomic_DNA"/>
</dbReference>
<evidence type="ECO:0000313" key="2">
    <source>
        <dbReference type="EMBL" id="MBF9238078.1"/>
    </source>
</evidence>
<protein>
    <submittedName>
        <fullName evidence="2">Phosphatase PAP2 family protein</fullName>
    </submittedName>
</protein>
<evidence type="ECO:0000259" key="1">
    <source>
        <dbReference type="SMART" id="SM00014"/>
    </source>
</evidence>
<gene>
    <name evidence="2" type="ORF">I2I05_11795</name>
</gene>
<dbReference type="SMART" id="SM00014">
    <property type="entry name" value="acidPPc"/>
    <property type="match status" value="1"/>
</dbReference>
<dbReference type="Gene3D" id="1.20.144.10">
    <property type="entry name" value="Phosphatidic acid phosphatase type 2/haloperoxidase"/>
    <property type="match status" value="1"/>
</dbReference>
<dbReference type="CDD" id="cd03394">
    <property type="entry name" value="PAP2_like_5"/>
    <property type="match status" value="1"/>
</dbReference>
<keyword evidence="3" id="KW-1185">Reference proteome</keyword>
<accession>A0ABS0IIB4</accession>
<evidence type="ECO:0000313" key="3">
    <source>
        <dbReference type="Proteomes" id="UP000597617"/>
    </source>
</evidence>
<organism evidence="2 3">
    <name type="scientific">Hymenobacter jeongseonensis</name>
    <dbReference type="NCBI Taxonomy" id="2791027"/>
    <lineage>
        <taxon>Bacteria</taxon>
        <taxon>Pseudomonadati</taxon>
        <taxon>Bacteroidota</taxon>
        <taxon>Cytophagia</taxon>
        <taxon>Cytophagales</taxon>
        <taxon>Hymenobacteraceae</taxon>
        <taxon>Hymenobacter</taxon>
    </lineage>
</organism>
<dbReference type="Pfam" id="PF01569">
    <property type="entry name" value="PAP2"/>
    <property type="match status" value="1"/>
</dbReference>
<reference evidence="2 3" key="1">
    <citation type="submission" date="2020-11" db="EMBL/GenBank/DDBJ databases">
        <authorList>
            <person name="Kim M.K."/>
        </authorList>
    </citation>
    <scope>NUCLEOTIDE SEQUENCE [LARGE SCALE GENOMIC DNA]</scope>
    <source>
        <strain evidence="2 3">BT683</strain>
    </source>
</reference>
<dbReference type="InterPro" id="IPR036938">
    <property type="entry name" value="PAP2/HPO_sf"/>
</dbReference>
<comment type="caution">
    <text evidence="2">The sequence shown here is derived from an EMBL/GenBank/DDBJ whole genome shotgun (WGS) entry which is preliminary data.</text>
</comment>
<name>A0ABS0IIB4_9BACT</name>
<dbReference type="InterPro" id="IPR000326">
    <property type="entry name" value="PAP2/HPO"/>
</dbReference>
<proteinExistence type="predicted"/>
<sequence>MALHRPAPAPLALTNRGSRRPAARALLVPTLLLGAGILTTKKLDWVETDEAAREEIREHLATTTSLDNQLRYLPGVTALGLGLAGVEGRHSRVDQVLLAALAFTLNDAVTTQLKDRTHVKRPDGSNFHSFPSSHTSVAFASATFLHQEYGARSVWYSVGGYSVAALTGALRLAKDNHWLSDVLAGAGVGILSTQAAYWLYPQLQQPVQKILGNRAMVLPTYRAGAVGAVLVVAL</sequence>
<dbReference type="SUPFAM" id="SSF48317">
    <property type="entry name" value="Acid phosphatase/Vanadium-dependent haloperoxidase"/>
    <property type="match status" value="1"/>
</dbReference>